<reference evidence="11 12" key="1">
    <citation type="submission" date="2020-06" db="EMBL/GenBank/DDBJ databases">
        <title>The genome sequence of Candidatus Regiella insecticola strain Tut.</title>
        <authorList>
            <person name="Nikoh N."/>
            <person name="Tsuchida T."/>
            <person name="Koga R."/>
            <person name="Oshima K."/>
            <person name="Hattori M."/>
            <person name="Fukatsu T."/>
        </authorList>
    </citation>
    <scope>NUCLEOTIDE SEQUENCE [LARGE SCALE GENOMIC DNA]</scope>
    <source>
        <strain evidence="11 12">Tut</strain>
    </source>
</reference>
<evidence type="ECO:0000256" key="6">
    <source>
        <dbReference type="ARBA" id="ARBA00022840"/>
    </source>
</evidence>
<keyword evidence="4 8" id="KW-0819">tRNA processing</keyword>
<dbReference type="InterPro" id="IPR012796">
    <property type="entry name" value="Lysidine-tRNA-synth_C"/>
</dbReference>
<proteinExistence type="inferred from homology"/>
<keyword evidence="2 8" id="KW-0963">Cytoplasm</keyword>
<dbReference type="PANTHER" id="PTHR43033">
    <property type="entry name" value="TRNA(ILE)-LYSIDINE SYNTHASE-RELATED"/>
    <property type="match status" value="1"/>
</dbReference>
<evidence type="ECO:0000256" key="8">
    <source>
        <dbReference type="HAMAP-Rule" id="MF_01161"/>
    </source>
</evidence>
<comment type="catalytic activity">
    <reaction evidence="7 8">
        <text>cytidine(34) in tRNA(Ile2) + L-lysine + ATP = lysidine(34) in tRNA(Ile2) + AMP + diphosphate + H(+)</text>
        <dbReference type="Rhea" id="RHEA:43744"/>
        <dbReference type="Rhea" id="RHEA-COMP:10625"/>
        <dbReference type="Rhea" id="RHEA-COMP:10670"/>
        <dbReference type="ChEBI" id="CHEBI:15378"/>
        <dbReference type="ChEBI" id="CHEBI:30616"/>
        <dbReference type="ChEBI" id="CHEBI:32551"/>
        <dbReference type="ChEBI" id="CHEBI:33019"/>
        <dbReference type="ChEBI" id="CHEBI:82748"/>
        <dbReference type="ChEBI" id="CHEBI:83665"/>
        <dbReference type="ChEBI" id="CHEBI:456215"/>
        <dbReference type="EC" id="6.3.4.19"/>
    </reaction>
</comment>
<evidence type="ECO:0000256" key="3">
    <source>
        <dbReference type="ARBA" id="ARBA00022598"/>
    </source>
</evidence>
<dbReference type="Gene3D" id="1.20.59.20">
    <property type="match status" value="1"/>
</dbReference>
<feature type="region of interest" description="Disordered" evidence="9">
    <location>
        <begin position="100"/>
        <end position="119"/>
    </location>
</feature>
<dbReference type="PANTHER" id="PTHR43033:SF1">
    <property type="entry name" value="TRNA(ILE)-LYSIDINE SYNTHASE-RELATED"/>
    <property type="match status" value="1"/>
</dbReference>
<protein>
    <recommendedName>
        <fullName evidence="8">tRNA(Ile)-lysidine synthase</fullName>
        <ecNumber evidence="8">6.3.4.19</ecNumber>
    </recommendedName>
    <alternativeName>
        <fullName evidence="8">tRNA(Ile)-2-lysyl-cytidine synthase</fullName>
    </alternativeName>
    <alternativeName>
        <fullName evidence="8">tRNA(Ile)-lysidine synthetase</fullName>
    </alternativeName>
</protein>
<comment type="similarity">
    <text evidence="8">Belongs to the tRNA(Ile)-lysidine synthase family.</text>
</comment>
<dbReference type="GO" id="GO:0032267">
    <property type="term" value="F:tRNA(Ile)-lysidine synthase activity"/>
    <property type="evidence" value="ECO:0007669"/>
    <property type="project" value="UniProtKB-EC"/>
</dbReference>
<evidence type="ECO:0000256" key="4">
    <source>
        <dbReference type="ARBA" id="ARBA00022694"/>
    </source>
</evidence>
<dbReference type="RefSeq" id="WP_176487814.1">
    <property type="nucleotide sequence ID" value="NZ_BLXO01000002.1"/>
</dbReference>
<dbReference type="SUPFAM" id="SSF56037">
    <property type="entry name" value="PheT/TilS domain"/>
    <property type="match status" value="1"/>
</dbReference>
<dbReference type="CDD" id="cd01992">
    <property type="entry name" value="TilS_N"/>
    <property type="match status" value="1"/>
</dbReference>
<evidence type="ECO:0000256" key="9">
    <source>
        <dbReference type="SAM" id="MobiDB-lite"/>
    </source>
</evidence>
<dbReference type="GO" id="GO:0005524">
    <property type="term" value="F:ATP binding"/>
    <property type="evidence" value="ECO:0007669"/>
    <property type="project" value="UniProtKB-UniRule"/>
</dbReference>
<dbReference type="SUPFAM" id="SSF82829">
    <property type="entry name" value="MesJ substrate recognition domain-like"/>
    <property type="match status" value="1"/>
</dbReference>
<keyword evidence="6 8" id="KW-0067">ATP-binding</keyword>
<dbReference type="InterPro" id="IPR011063">
    <property type="entry name" value="TilS/TtcA_N"/>
</dbReference>
<dbReference type="Pfam" id="PF01171">
    <property type="entry name" value="ATP_bind_3"/>
    <property type="match status" value="2"/>
</dbReference>
<dbReference type="InterPro" id="IPR014729">
    <property type="entry name" value="Rossmann-like_a/b/a_fold"/>
</dbReference>
<feature type="binding site" evidence="8">
    <location>
        <begin position="26"/>
        <end position="31"/>
    </location>
    <ligand>
        <name>ATP</name>
        <dbReference type="ChEBI" id="CHEBI:30616"/>
    </ligand>
</feature>
<dbReference type="GO" id="GO:0005737">
    <property type="term" value="C:cytoplasm"/>
    <property type="evidence" value="ECO:0007669"/>
    <property type="project" value="UniProtKB-SubCell"/>
</dbReference>
<keyword evidence="5 8" id="KW-0547">Nucleotide-binding</keyword>
<dbReference type="Pfam" id="PF11734">
    <property type="entry name" value="TilS_C"/>
    <property type="match status" value="1"/>
</dbReference>
<dbReference type="EC" id="6.3.4.19" evidence="8"/>
<comment type="domain">
    <text evidence="8">The N-terminal region contains the highly conserved SGGXDS motif, predicted to be a P-loop motif involved in ATP binding.</text>
</comment>
<name>A0A6L2ZNW2_9ENTR</name>
<dbReference type="Pfam" id="PF09179">
    <property type="entry name" value="TilS"/>
    <property type="match status" value="1"/>
</dbReference>
<dbReference type="SMART" id="SM00977">
    <property type="entry name" value="TilS_C"/>
    <property type="match status" value="1"/>
</dbReference>
<dbReference type="AlphaFoldDB" id="A0A6L2ZNW2"/>
<organism evidence="11 12">
    <name type="scientific">Candidatus Regiella insecticola</name>
    <dbReference type="NCBI Taxonomy" id="138073"/>
    <lineage>
        <taxon>Bacteria</taxon>
        <taxon>Pseudomonadati</taxon>
        <taxon>Pseudomonadota</taxon>
        <taxon>Gammaproteobacteria</taxon>
        <taxon>Enterobacterales</taxon>
        <taxon>Enterobacteriaceae</taxon>
        <taxon>aphid secondary symbionts</taxon>
        <taxon>Candidatus Regiella</taxon>
    </lineage>
</organism>
<accession>A0A6L2ZNW2</accession>
<evidence type="ECO:0000259" key="10">
    <source>
        <dbReference type="SMART" id="SM00977"/>
    </source>
</evidence>
<keyword evidence="3 8" id="KW-0436">Ligase</keyword>
<dbReference type="InterPro" id="IPR015262">
    <property type="entry name" value="tRNA_Ile_lys_synt_subst-bd"/>
</dbReference>
<dbReference type="SUPFAM" id="SSF52402">
    <property type="entry name" value="Adenine nucleotide alpha hydrolases-like"/>
    <property type="match status" value="1"/>
</dbReference>
<comment type="function">
    <text evidence="8">Ligates lysine onto the cytidine present at position 34 of the AUA codon-specific tRNA(Ile) that contains the anticodon CAU, in an ATP-dependent manner. Cytidine is converted to lysidine, thus changing the amino acid specificity of the tRNA from methionine to isoleucine.</text>
</comment>
<evidence type="ECO:0000256" key="5">
    <source>
        <dbReference type="ARBA" id="ARBA00022741"/>
    </source>
</evidence>
<dbReference type="NCBIfam" id="TIGR02432">
    <property type="entry name" value="lysidine_TilS_N"/>
    <property type="match status" value="1"/>
</dbReference>
<evidence type="ECO:0000256" key="1">
    <source>
        <dbReference type="ARBA" id="ARBA00004496"/>
    </source>
</evidence>
<dbReference type="Proteomes" id="UP000504714">
    <property type="component" value="Unassembled WGS sequence"/>
</dbReference>
<evidence type="ECO:0000313" key="12">
    <source>
        <dbReference type="Proteomes" id="UP000504714"/>
    </source>
</evidence>
<evidence type="ECO:0000256" key="2">
    <source>
        <dbReference type="ARBA" id="ARBA00022490"/>
    </source>
</evidence>
<gene>
    <name evidence="8 11" type="primary">tilS</name>
    <name evidence="11" type="ORF">RINTU1_15380</name>
</gene>
<sequence>MNKNDYFLLQINKQLAGYRKLLVGFSGGLDSSVLLHLLTRLRIGQRPDLSIRAIHIHHGINPQANDWVEHCQYQCQQWQVPLEIVSVQLNIPTAIEVAARRPEGETDERRQLRDSANTCSQQRGGFKGCGYTRKNGIEAAARAARYHAFSTHLTHKEVLLTAQHQDDQCETFLLALKRGSGPTGLSAMASKMAFVQSQLLRPLLGCSRQNLMDYAQRHQIQWVEDESNQDRRFDRNFLRQEIIPLLNQRWPHFSQMVTRSASLCAEQEQLLDELLTATLDQWQHTDGSLATDGLITMSEVKRNAVLRRWLSRHHVSMPSRDQLQRLWHEVVLARIDANPCLQLGQHQVRRFRQRLYLSSSQQINITSQCLHWCVSEDLLLPANLGVLRLTNADGQQIRAARPDESVKIRFGLQGRVKIVGRDRSRESKKLWQELGVPPLMRNQIPLLYFNEQLIAACDFFVTAEGQAKQGERCWHLHWSKPLSKPT</sequence>
<dbReference type="Gene3D" id="3.40.50.620">
    <property type="entry name" value="HUPs"/>
    <property type="match status" value="1"/>
</dbReference>
<dbReference type="EMBL" id="BLXO01000002">
    <property type="protein sequence ID" value="GFN46100.1"/>
    <property type="molecule type" value="Genomic_DNA"/>
</dbReference>
<dbReference type="InterPro" id="IPR012094">
    <property type="entry name" value="tRNA_Ile_lys_synt"/>
</dbReference>
<dbReference type="HAMAP" id="MF_01161">
    <property type="entry name" value="tRNA_Ile_lys_synt"/>
    <property type="match status" value="1"/>
</dbReference>
<dbReference type="NCBIfam" id="TIGR02433">
    <property type="entry name" value="lysidine_TilS_C"/>
    <property type="match status" value="1"/>
</dbReference>
<comment type="caution">
    <text evidence="11">The sequence shown here is derived from an EMBL/GenBank/DDBJ whole genome shotgun (WGS) entry which is preliminary data.</text>
</comment>
<comment type="subcellular location">
    <subcellularLocation>
        <location evidence="1 8">Cytoplasm</location>
    </subcellularLocation>
</comment>
<evidence type="ECO:0000256" key="7">
    <source>
        <dbReference type="ARBA" id="ARBA00048539"/>
    </source>
</evidence>
<dbReference type="GO" id="GO:0006400">
    <property type="term" value="P:tRNA modification"/>
    <property type="evidence" value="ECO:0007669"/>
    <property type="project" value="UniProtKB-UniRule"/>
</dbReference>
<dbReference type="InterPro" id="IPR012795">
    <property type="entry name" value="tRNA_Ile_lys_synt_N"/>
</dbReference>
<evidence type="ECO:0000313" key="11">
    <source>
        <dbReference type="EMBL" id="GFN46100.1"/>
    </source>
</evidence>
<feature type="domain" description="Lysidine-tRNA(Ile) synthetase C-terminal" evidence="10">
    <location>
        <begin position="406"/>
        <end position="478"/>
    </location>
</feature>
<feature type="compositionally biased region" description="Basic and acidic residues" evidence="9">
    <location>
        <begin position="100"/>
        <end position="113"/>
    </location>
</feature>